<dbReference type="EMBL" id="BARV01003495">
    <property type="protein sequence ID" value="GAI07814.1"/>
    <property type="molecule type" value="Genomic_DNA"/>
</dbReference>
<name>X1MN42_9ZZZZ</name>
<feature type="region of interest" description="Disordered" evidence="1">
    <location>
        <begin position="1"/>
        <end position="25"/>
    </location>
</feature>
<evidence type="ECO:0000313" key="2">
    <source>
        <dbReference type="EMBL" id="GAI07814.1"/>
    </source>
</evidence>
<proteinExistence type="predicted"/>
<feature type="non-terminal residue" evidence="2">
    <location>
        <position position="48"/>
    </location>
</feature>
<organism evidence="2">
    <name type="scientific">marine sediment metagenome</name>
    <dbReference type="NCBI Taxonomy" id="412755"/>
    <lineage>
        <taxon>unclassified sequences</taxon>
        <taxon>metagenomes</taxon>
        <taxon>ecological metagenomes</taxon>
    </lineage>
</organism>
<dbReference type="AlphaFoldDB" id="X1MN42"/>
<comment type="caution">
    <text evidence="2">The sequence shown here is derived from an EMBL/GenBank/DDBJ whole genome shotgun (WGS) entry which is preliminary data.</text>
</comment>
<protein>
    <submittedName>
        <fullName evidence="2">Uncharacterized protein</fullName>
    </submittedName>
</protein>
<accession>X1MN42</accession>
<evidence type="ECO:0000256" key="1">
    <source>
        <dbReference type="SAM" id="MobiDB-lite"/>
    </source>
</evidence>
<reference evidence="2" key="1">
    <citation type="journal article" date="2014" name="Front. Microbiol.">
        <title>High frequency of phylogenetically diverse reductive dehalogenase-homologous genes in deep subseafloor sedimentary metagenomes.</title>
        <authorList>
            <person name="Kawai M."/>
            <person name="Futagami T."/>
            <person name="Toyoda A."/>
            <person name="Takaki Y."/>
            <person name="Nishi S."/>
            <person name="Hori S."/>
            <person name="Arai W."/>
            <person name="Tsubouchi T."/>
            <person name="Morono Y."/>
            <person name="Uchiyama I."/>
            <person name="Ito T."/>
            <person name="Fujiyama A."/>
            <person name="Inagaki F."/>
            <person name="Takami H."/>
        </authorList>
    </citation>
    <scope>NUCLEOTIDE SEQUENCE</scope>
    <source>
        <strain evidence="2">Expedition CK06-06</strain>
    </source>
</reference>
<sequence length="48" mass="5569">MSEKRTRIDSQSQTTGSPRPHTPNFVLSDFDDIVAFYTKYDTFTHKSD</sequence>
<gene>
    <name evidence="2" type="ORF">S06H3_08325</name>
</gene>